<proteinExistence type="predicted"/>
<sequence length="133" mass="15390">MKTAPREIATPCPQMSLNVPQGMTQVEFFNSPANLKNLAEENGLFRTPDDLLMYRKLVGHSVEFDTSIILDTSRRILDPLGRPVRRDQMKRQEKKVWSQMTQIICDYMFEKYPTGRAFGVVWGSEFGFHLAFE</sequence>
<evidence type="ECO:0000313" key="1">
    <source>
        <dbReference type="EMBL" id="QTR51052.1"/>
    </source>
</evidence>
<dbReference type="EMBL" id="CP072800">
    <property type="protein sequence ID" value="QTR51052.1"/>
    <property type="molecule type" value="Genomic_DNA"/>
</dbReference>
<organism evidence="1 2">
    <name type="scientific">Candidatus Thiothrix anitrata</name>
    <dbReference type="NCBI Taxonomy" id="2823902"/>
    <lineage>
        <taxon>Bacteria</taxon>
        <taxon>Pseudomonadati</taxon>
        <taxon>Pseudomonadota</taxon>
        <taxon>Gammaproteobacteria</taxon>
        <taxon>Thiotrichales</taxon>
        <taxon>Thiotrichaceae</taxon>
        <taxon>Thiothrix</taxon>
    </lineage>
</organism>
<keyword evidence="2" id="KW-1185">Reference proteome</keyword>
<accession>A0ABX7X594</accession>
<reference evidence="1 2" key="1">
    <citation type="submission" date="2021-04" db="EMBL/GenBank/DDBJ databases">
        <title>Genomics, taxonomy and metabolism of representatives of sulfur bacteria of the genus Thiothrix: Thiothrix fructosivorans QT, Thiothrix unzii A1T and three new species, Thiothrix subterranea sp. nov., Thiothrix litoralis sp. nov. and 'Candidatus Thiothrix anitrata' sp. nov.</title>
        <authorList>
            <person name="Ravin N.V."/>
            <person name="Smolyakov D."/>
            <person name="Rudenko T.S."/>
            <person name="Mardanov A.V."/>
            <person name="Beletsky A.V."/>
            <person name="Markov N.D."/>
            <person name="Fomenkov A.I."/>
            <person name="Roberts R.J."/>
            <person name="Karnachuk O.V."/>
            <person name="Novikov A."/>
            <person name="Grabovich M.Y."/>
        </authorList>
    </citation>
    <scope>NUCLEOTIDE SEQUENCE [LARGE SCALE GENOMIC DNA]</scope>
    <source>
        <strain evidence="1 2">A52</strain>
    </source>
</reference>
<protein>
    <submittedName>
        <fullName evidence="1">Uncharacterized protein</fullName>
    </submittedName>
</protein>
<evidence type="ECO:0000313" key="2">
    <source>
        <dbReference type="Proteomes" id="UP000672027"/>
    </source>
</evidence>
<dbReference type="RefSeq" id="WP_210229122.1">
    <property type="nucleotide sequence ID" value="NZ_CP072800.1"/>
</dbReference>
<dbReference type="Proteomes" id="UP000672027">
    <property type="component" value="Chromosome"/>
</dbReference>
<gene>
    <name evidence="1" type="ORF">J8380_05695</name>
</gene>
<name>A0ABX7X594_9GAMM</name>